<evidence type="ECO:0000313" key="1">
    <source>
        <dbReference type="EMBL" id="CAF2045099.1"/>
    </source>
</evidence>
<dbReference type="PANTHER" id="PTHR36716">
    <property type="entry name" value="F3H9.20 PROTEIN"/>
    <property type="match status" value="1"/>
</dbReference>
<accession>A0A816P955</accession>
<dbReference type="Pfam" id="PF10063">
    <property type="entry name" value="DUF2301"/>
    <property type="match status" value="1"/>
</dbReference>
<dbReference type="InterPro" id="IPR019275">
    <property type="entry name" value="DUF2301"/>
</dbReference>
<gene>
    <name evidence="1" type="ORF">DARMORV10_A09P37930.1</name>
</gene>
<protein>
    <submittedName>
        <fullName evidence="1">(rape) hypothetical protein</fullName>
    </submittedName>
</protein>
<proteinExistence type="predicted"/>
<reference evidence="1" key="1">
    <citation type="submission" date="2021-01" db="EMBL/GenBank/DDBJ databases">
        <authorList>
            <consortium name="Genoscope - CEA"/>
            <person name="William W."/>
        </authorList>
    </citation>
    <scope>NUCLEOTIDE SEQUENCE</scope>
</reference>
<dbReference type="AlphaFoldDB" id="A0A816P955"/>
<sequence>MNLQIGLMNDEAKLVFLGTWMAFFVVFSGRQFTQPIKDDIGDKSVSMFMARALPEDER</sequence>
<organism evidence="1">
    <name type="scientific">Brassica napus</name>
    <name type="common">Rape</name>
    <dbReference type="NCBI Taxonomy" id="3708"/>
    <lineage>
        <taxon>Eukaryota</taxon>
        <taxon>Viridiplantae</taxon>
        <taxon>Streptophyta</taxon>
        <taxon>Embryophyta</taxon>
        <taxon>Tracheophyta</taxon>
        <taxon>Spermatophyta</taxon>
        <taxon>Magnoliopsida</taxon>
        <taxon>eudicotyledons</taxon>
        <taxon>Gunneridae</taxon>
        <taxon>Pentapetalae</taxon>
        <taxon>rosids</taxon>
        <taxon>malvids</taxon>
        <taxon>Brassicales</taxon>
        <taxon>Brassicaceae</taxon>
        <taxon>Brassiceae</taxon>
        <taxon>Brassica</taxon>
    </lineage>
</organism>
<dbReference type="EMBL" id="HG994363">
    <property type="protein sequence ID" value="CAF2045099.1"/>
    <property type="molecule type" value="Genomic_DNA"/>
</dbReference>
<name>A0A816P955_BRANA</name>
<dbReference type="PANTHER" id="PTHR36716:SF2">
    <property type="entry name" value="F3H9.20 PROTEIN"/>
    <property type="match status" value="1"/>
</dbReference>
<dbReference type="Proteomes" id="UP001295469">
    <property type="component" value="Chromosome A09"/>
</dbReference>